<protein>
    <submittedName>
        <fullName evidence="2">GNAT family N-acetyltransferase</fullName>
        <ecNumber evidence="2">2.3.1.-</ecNumber>
    </submittedName>
</protein>
<gene>
    <name evidence="2" type="ORF">ACFQMJ_14360</name>
</gene>
<proteinExistence type="predicted"/>
<sequence length="382" mass="42102">MVEYRQLSHADDLDEAVRLADRVFRDHEQTSMGQAFPFIFRPDFGQSFGAFEEGKLVSFIGLVPWLVNIGGARLQAYAIGAVCTDPDYRGKGYAGTMLDLIKDHIRQAGASLLLISGDRSLYTRNHCYHFGSFNRYTLLPENAEAIAARSAVEGYTVREFASRDWYALHALAESRTVRYEQSLTDLAQLIHSQAVASNCKHELRTLIAEQGGKLAAFAVVTVPGRYGTSAAPQAPEWAGEAKAVAAIFADAVKRYALEKLEASVSWHETELRQALPDAPSQARRNGGTVFISDPQALLEQAAPYWNGAVDVQSGELRVTKSEEGRYTLHLGRDEIVLTPQELVSVLFDPAPTLTVQPPADVQERLAALFPLPFPYTEGLNFI</sequence>
<dbReference type="Proteomes" id="UP001596378">
    <property type="component" value="Unassembled WGS sequence"/>
</dbReference>
<name>A0ABW2FCQ2_9BACL</name>
<dbReference type="RefSeq" id="WP_378049101.1">
    <property type="nucleotide sequence ID" value="NZ_JBHMDN010000020.1"/>
</dbReference>
<dbReference type="Gene3D" id="3.40.630.30">
    <property type="match status" value="1"/>
</dbReference>
<dbReference type="InterPro" id="IPR016181">
    <property type="entry name" value="Acyl_CoA_acyltransferase"/>
</dbReference>
<dbReference type="EC" id="2.3.1.-" evidence="2"/>
<comment type="caution">
    <text evidence="2">The sequence shown here is derived from an EMBL/GenBank/DDBJ whole genome shotgun (WGS) entry which is preliminary data.</text>
</comment>
<dbReference type="EMBL" id="JBHTAI010000008">
    <property type="protein sequence ID" value="MFC7149704.1"/>
    <property type="molecule type" value="Genomic_DNA"/>
</dbReference>
<keyword evidence="3" id="KW-1185">Reference proteome</keyword>
<dbReference type="PANTHER" id="PTHR37817:SF1">
    <property type="entry name" value="N-ACETYLTRANSFERASE EIS"/>
    <property type="match status" value="1"/>
</dbReference>
<dbReference type="SUPFAM" id="SSF55729">
    <property type="entry name" value="Acyl-CoA N-acyltransferases (Nat)"/>
    <property type="match status" value="1"/>
</dbReference>
<feature type="domain" description="N-acetyltransferase" evidence="1">
    <location>
        <begin position="2"/>
        <end position="178"/>
    </location>
</feature>
<dbReference type="CDD" id="cd04301">
    <property type="entry name" value="NAT_SF"/>
    <property type="match status" value="1"/>
</dbReference>
<keyword evidence="2" id="KW-0808">Transferase</keyword>
<evidence type="ECO:0000259" key="1">
    <source>
        <dbReference type="PROSITE" id="PS51186"/>
    </source>
</evidence>
<reference evidence="3" key="1">
    <citation type="journal article" date="2019" name="Int. J. Syst. Evol. Microbiol.">
        <title>The Global Catalogue of Microorganisms (GCM) 10K type strain sequencing project: providing services to taxonomists for standard genome sequencing and annotation.</title>
        <authorList>
            <consortium name="The Broad Institute Genomics Platform"/>
            <consortium name="The Broad Institute Genome Sequencing Center for Infectious Disease"/>
            <person name="Wu L."/>
            <person name="Ma J."/>
        </authorList>
    </citation>
    <scope>NUCLEOTIDE SEQUENCE [LARGE SCALE GENOMIC DNA]</scope>
    <source>
        <strain evidence="3">KCTC 12907</strain>
    </source>
</reference>
<dbReference type="InterPro" id="IPR051554">
    <property type="entry name" value="Acetyltransferase_Eis"/>
</dbReference>
<evidence type="ECO:0000313" key="3">
    <source>
        <dbReference type="Proteomes" id="UP001596378"/>
    </source>
</evidence>
<dbReference type="PANTHER" id="PTHR37817">
    <property type="entry name" value="N-ACETYLTRANSFERASE EIS"/>
    <property type="match status" value="1"/>
</dbReference>
<accession>A0ABW2FCQ2</accession>
<evidence type="ECO:0000313" key="2">
    <source>
        <dbReference type="EMBL" id="MFC7149704.1"/>
    </source>
</evidence>
<dbReference type="GO" id="GO:0016746">
    <property type="term" value="F:acyltransferase activity"/>
    <property type="evidence" value="ECO:0007669"/>
    <property type="project" value="UniProtKB-KW"/>
</dbReference>
<dbReference type="Pfam" id="PF13527">
    <property type="entry name" value="Acetyltransf_9"/>
    <property type="match status" value="1"/>
</dbReference>
<organism evidence="2 3">
    <name type="scientific">Cohnella cellulosilytica</name>
    <dbReference type="NCBI Taxonomy" id="986710"/>
    <lineage>
        <taxon>Bacteria</taxon>
        <taxon>Bacillati</taxon>
        <taxon>Bacillota</taxon>
        <taxon>Bacilli</taxon>
        <taxon>Bacillales</taxon>
        <taxon>Paenibacillaceae</taxon>
        <taxon>Cohnella</taxon>
    </lineage>
</organism>
<dbReference type="InterPro" id="IPR000182">
    <property type="entry name" value="GNAT_dom"/>
</dbReference>
<keyword evidence="2" id="KW-0012">Acyltransferase</keyword>
<dbReference type="PROSITE" id="PS51186">
    <property type="entry name" value="GNAT"/>
    <property type="match status" value="1"/>
</dbReference>